<dbReference type="GO" id="GO:0005737">
    <property type="term" value="C:cytoplasm"/>
    <property type="evidence" value="ECO:0007669"/>
    <property type="project" value="InterPro"/>
</dbReference>
<feature type="binding site" evidence="8">
    <location>
        <position position="167"/>
    </location>
    <ligand>
        <name>deamido-NAD(+)</name>
        <dbReference type="ChEBI" id="CHEBI:58437"/>
        <note>ligand shared between two neighboring subunits</note>
    </ligand>
</feature>
<evidence type="ECO:0000256" key="1">
    <source>
        <dbReference type="ARBA" id="ARBA00005859"/>
    </source>
</evidence>
<evidence type="ECO:0000256" key="5">
    <source>
        <dbReference type="ARBA" id="ARBA00022840"/>
    </source>
</evidence>
<dbReference type="Proteomes" id="UP000886893">
    <property type="component" value="Unassembled WGS sequence"/>
</dbReference>
<dbReference type="InterPro" id="IPR014729">
    <property type="entry name" value="Rossmann-like_a/b/a_fold"/>
</dbReference>
<dbReference type="GO" id="GO:0003952">
    <property type="term" value="F:NAD+ synthase (glutamine-hydrolyzing) activity"/>
    <property type="evidence" value="ECO:0007669"/>
    <property type="project" value="InterPro"/>
</dbReference>
<dbReference type="GO" id="GO:0004359">
    <property type="term" value="F:glutaminase activity"/>
    <property type="evidence" value="ECO:0007669"/>
    <property type="project" value="InterPro"/>
</dbReference>
<organism evidence="12 13">
    <name type="scientific">Candidatus Caccosoma faecigallinarum</name>
    <dbReference type="NCBI Taxonomy" id="2840720"/>
    <lineage>
        <taxon>Bacteria</taxon>
        <taxon>Bacillati</taxon>
        <taxon>Bacillota</taxon>
        <taxon>Bacillota incertae sedis</taxon>
        <taxon>Candidatus Caccosoma</taxon>
    </lineage>
</organism>
<reference evidence="12" key="1">
    <citation type="submission" date="2020-10" db="EMBL/GenBank/DDBJ databases">
        <authorList>
            <person name="Gilroy R."/>
        </authorList>
    </citation>
    <scope>NUCLEOTIDE SEQUENCE</scope>
    <source>
        <strain evidence="12">14508</strain>
    </source>
</reference>
<feature type="binding site" description="in other chain" evidence="8">
    <location>
        <position position="127"/>
    </location>
    <ligand>
        <name>deamido-NAD(+)</name>
        <dbReference type="ChEBI" id="CHEBI:58437"/>
        <note>ligand shared between two neighboring subunits</note>
    </ligand>
</feature>
<comment type="catalytic activity">
    <reaction evidence="8 10">
        <text>deamido-NAD(+) + NH4(+) + ATP = AMP + diphosphate + NAD(+) + H(+)</text>
        <dbReference type="Rhea" id="RHEA:21188"/>
        <dbReference type="ChEBI" id="CHEBI:15378"/>
        <dbReference type="ChEBI" id="CHEBI:28938"/>
        <dbReference type="ChEBI" id="CHEBI:30616"/>
        <dbReference type="ChEBI" id="CHEBI:33019"/>
        <dbReference type="ChEBI" id="CHEBI:57540"/>
        <dbReference type="ChEBI" id="CHEBI:58437"/>
        <dbReference type="ChEBI" id="CHEBI:456215"/>
        <dbReference type="EC" id="6.3.1.5"/>
    </reaction>
</comment>
<feature type="binding site" evidence="8">
    <location>
        <position position="147"/>
    </location>
    <ligand>
        <name>ATP</name>
        <dbReference type="ChEBI" id="CHEBI:30616"/>
    </ligand>
</feature>
<feature type="binding site" description="in other chain" evidence="8">
    <location>
        <position position="160"/>
    </location>
    <ligand>
        <name>deamido-NAD(+)</name>
        <dbReference type="ChEBI" id="CHEBI:58437"/>
        <note>ligand shared between two neighboring subunits</note>
    </ligand>
</feature>
<dbReference type="GO" id="GO:0008795">
    <property type="term" value="F:NAD+ synthase activity"/>
    <property type="evidence" value="ECO:0007669"/>
    <property type="project" value="UniProtKB-UniRule"/>
</dbReference>
<keyword evidence="5 8" id="KW-0067">ATP-binding</keyword>
<dbReference type="CDD" id="cd00553">
    <property type="entry name" value="NAD_synthase"/>
    <property type="match status" value="1"/>
</dbReference>
<dbReference type="InterPro" id="IPR003694">
    <property type="entry name" value="NAD_synthase"/>
</dbReference>
<feature type="binding site" evidence="8">
    <location>
        <position position="198"/>
    </location>
    <ligand>
        <name>ATP</name>
        <dbReference type="ChEBI" id="CHEBI:30616"/>
    </ligand>
</feature>
<feature type="binding site" evidence="8">
    <location>
        <position position="45"/>
    </location>
    <ligand>
        <name>Mg(2+)</name>
        <dbReference type="ChEBI" id="CHEBI:18420"/>
    </ligand>
</feature>
<evidence type="ECO:0000313" key="13">
    <source>
        <dbReference type="Proteomes" id="UP000886893"/>
    </source>
</evidence>
<evidence type="ECO:0000256" key="2">
    <source>
        <dbReference type="ARBA" id="ARBA00022598"/>
    </source>
</evidence>
<comment type="subunit">
    <text evidence="8">Homodimer.</text>
</comment>
<feature type="binding site" evidence="8">
    <location>
        <position position="152"/>
    </location>
    <ligand>
        <name>Mg(2+)</name>
        <dbReference type="ChEBI" id="CHEBI:18420"/>
    </ligand>
</feature>
<dbReference type="AlphaFoldDB" id="A0A9D1G8T3"/>
<dbReference type="GO" id="GO:0009435">
    <property type="term" value="P:NAD+ biosynthetic process"/>
    <property type="evidence" value="ECO:0007669"/>
    <property type="project" value="UniProtKB-UniRule"/>
</dbReference>
<comment type="similarity">
    <text evidence="1 8 9">Belongs to the NAD synthetase family.</text>
</comment>
<evidence type="ECO:0000256" key="7">
    <source>
        <dbReference type="ARBA" id="ARBA00023027"/>
    </source>
</evidence>
<proteinExistence type="inferred from homology"/>
<dbReference type="Gene3D" id="3.40.50.620">
    <property type="entry name" value="HUPs"/>
    <property type="match status" value="1"/>
</dbReference>
<name>A0A9D1G8T3_9FIRM</name>
<keyword evidence="6 8" id="KW-0460">Magnesium</keyword>
<reference evidence="12" key="2">
    <citation type="journal article" date="2021" name="PeerJ">
        <title>Extensive microbial diversity within the chicken gut microbiome revealed by metagenomics and culture.</title>
        <authorList>
            <person name="Gilroy R."/>
            <person name="Ravi A."/>
            <person name="Getino M."/>
            <person name="Pursley I."/>
            <person name="Horton D.L."/>
            <person name="Alikhan N.F."/>
            <person name="Baker D."/>
            <person name="Gharbi K."/>
            <person name="Hall N."/>
            <person name="Watson M."/>
            <person name="Adriaenssens E.M."/>
            <person name="Foster-Nyarko E."/>
            <person name="Jarju S."/>
            <person name="Secka A."/>
            <person name="Antonio M."/>
            <person name="Oren A."/>
            <person name="Chaudhuri R.R."/>
            <person name="La Ragione R."/>
            <person name="Hildebrand F."/>
            <person name="Pallen M.J."/>
        </authorList>
    </citation>
    <scope>NUCLEOTIDE SEQUENCE</scope>
    <source>
        <strain evidence="12">14508</strain>
    </source>
</reference>
<comment type="pathway">
    <text evidence="8">Cofactor biosynthesis; NAD(+) biosynthesis; NAD(+) from deamido-NAD(+) (ammonia route): step 1/1.</text>
</comment>
<dbReference type="EMBL" id="DVKI01000116">
    <property type="protein sequence ID" value="HIT17467.1"/>
    <property type="molecule type" value="Genomic_DNA"/>
</dbReference>
<dbReference type="GO" id="GO:0005524">
    <property type="term" value="F:ATP binding"/>
    <property type="evidence" value="ECO:0007669"/>
    <property type="project" value="UniProtKB-UniRule"/>
</dbReference>
<evidence type="ECO:0000256" key="3">
    <source>
        <dbReference type="ARBA" id="ARBA00022723"/>
    </source>
</evidence>
<gene>
    <name evidence="8 12" type="primary">nadE</name>
    <name evidence="12" type="ORF">IAD04_03680</name>
</gene>
<dbReference type="SUPFAM" id="SSF52402">
    <property type="entry name" value="Adenine nucleotide alpha hydrolases-like"/>
    <property type="match status" value="1"/>
</dbReference>
<feature type="binding site" description="in other chain" evidence="8">
    <location>
        <begin position="244"/>
        <end position="245"/>
    </location>
    <ligand>
        <name>deamido-NAD(+)</name>
        <dbReference type="ChEBI" id="CHEBI:58437"/>
        <note>ligand shared between two neighboring subunits</note>
    </ligand>
</feature>
<evidence type="ECO:0000256" key="10">
    <source>
        <dbReference type="RuleBase" id="RU003812"/>
    </source>
</evidence>
<dbReference type="PANTHER" id="PTHR23090">
    <property type="entry name" value="NH 3 /GLUTAMINE-DEPENDENT NAD + SYNTHETASE"/>
    <property type="match status" value="1"/>
</dbReference>
<evidence type="ECO:0000256" key="4">
    <source>
        <dbReference type="ARBA" id="ARBA00022741"/>
    </source>
</evidence>
<keyword evidence="3 8" id="KW-0479">Metal-binding</keyword>
<protein>
    <recommendedName>
        <fullName evidence="8 10">NH(3)-dependent NAD(+) synthetase</fullName>
        <ecNumber evidence="8 10">6.3.1.5</ecNumber>
    </recommendedName>
</protein>
<feature type="domain" description="NAD/GMP synthase" evidence="11">
    <location>
        <begin position="17"/>
        <end position="248"/>
    </location>
</feature>
<evidence type="ECO:0000256" key="8">
    <source>
        <dbReference type="HAMAP-Rule" id="MF_00193"/>
    </source>
</evidence>
<dbReference type="NCBIfam" id="TIGR00552">
    <property type="entry name" value="nadE"/>
    <property type="match status" value="1"/>
</dbReference>
<dbReference type="PANTHER" id="PTHR23090:SF7">
    <property type="entry name" value="NH(3)-DEPENDENT NAD(+) SYNTHETASE"/>
    <property type="match status" value="1"/>
</dbReference>
<dbReference type="InterPro" id="IPR022926">
    <property type="entry name" value="NH(3)-dep_NAD(+)_synth"/>
</dbReference>
<dbReference type="EC" id="6.3.1.5" evidence="8 10"/>
<keyword evidence="2 8" id="KW-0436">Ligase</keyword>
<sequence length="260" mass="29430">MNLNTLNKRRENMKDYLDYLVQWIRDIVYQAHAKGVIIGISGGIDSAVVGALAKKAFPNDCLGLILPCHSQSIDQQLGIELCEKFNIPYQTVDLTSTYDAFVASCEKEFSNSEEKVYLEAKRNTKVRLRMVALYAYAQSRNYLVLGTDNADEWYIGYFTKHGDGGVDLAPIIHLTKGEVIQAAKELGVPEAIIKRPPTAGLYDGQTDEKEIGVSYEELDQHLQGKDIDSQKKERLLYLHQISEHKRNLAHHPKSKIDYKQ</sequence>
<evidence type="ECO:0000259" key="11">
    <source>
        <dbReference type="Pfam" id="PF02540"/>
    </source>
</evidence>
<comment type="caution">
    <text evidence="12">The sequence shown here is derived from an EMBL/GenBank/DDBJ whole genome shotgun (WGS) entry which is preliminary data.</text>
</comment>
<feature type="binding site" evidence="8">
    <location>
        <position position="176"/>
    </location>
    <ligand>
        <name>ATP</name>
        <dbReference type="ChEBI" id="CHEBI:30616"/>
    </ligand>
</feature>
<keyword evidence="7 8" id="KW-0520">NAD</keyword>
<evidence type="ECO:0000256" key="6">
    <source>
        <dbReference type="ARBA" id="ARBA00022842"/>
    </source>
</evidence>
<evidence type="ECO:0000256" key="9">
    <source>
        <dbReference type="RuleBase" id="RU003811"/>
    </source>
</evidence>
<dbReference type="HAMAP" id="MF_00193">
    <property type="entry name" value="NadE_ammonia_dep"/>
    <property type="match status" value="1"/>
</dbReference>
<accession>A0A9D1G8T3</accession>
<evidence type="ECO:0000313" key="12">
    <source>
        <dbReference type="EMBL" id="HIT17467.1"/>
    </source>
</evidence>
<comment type="function">
    <text evidence="8">Catalyzes the ATP-dependent amidation of deamido-NAD to form NAD. Uses ammonia as a nitrogen source.</text>
</comment>
<feature type="binding site" evidence="8">
    <location>
        <begin position="39"/>
        <end position="46"/>
    </location>
    <ligand>
        <name>ATP</name>
        <dbReference type="ChEBI" id="CHEBI:30616"/>
    </ligand>
</feature>
<dbReference type="Pfam" id="PF02540">
    <property type="entry name" value="NAD_synthase"/>
    <property type="match status" value="1"/>
</dbReference>
<dbReference type="GO" id="GO:0046872">
    <property type="term" value="F:metal ion binding"/>
    <property type="evidence" value="ECO:0007669"/>
    <property type="project" value="UniProtKB-KW"/>
</dbReference>
<keyword evidence="4 8" id="KW-0547">Nucleotide-binding</keyword>
<dbReference type="InterPro" id="IPR022310">
    <property type="entry name" value="NAD/GMP_synthase"/>
</dbReference>